<dbReference type="PANTHER" id="PTHR47470:SF1">
    <property type="entry name" value="FAD-DEPENDENT OXIDOREDUCTASE 2 FAD BINDING DOMAIN-CONTAINING PROTEIN"/>
    <property type="match status" value="1"/>
</dbReference>
<keyword evidence="9" id="KW-0753">Steroid metabolism</keyword>
<dbReference type="GO" id="GO:0004769">
    <property type="term" value="F:steroid Delta-isomerase activity"/>
    <property type="evidence" value="ECO:0007669"/>
    <property type="project" value="UniProtKB-EC"/>
</dbReference>
<name>A0A5C6F747_9BACT</name>
<protein>
    <recommendedName>
        <fullName evidence="14">Cholesterol oxidase</fullName>
        <ecNumber evidence="13">1.1.3.6</ecNumber>
        <ecNumber evidence="11">5.3.3.1</ecNumber>
    </recommendedName>
    <alternativeName>
        <fullName evidence="15">Cholesterol isomerase</fullName>
    </alternativeName>
</protein>
<evidence type="ECO:0000256" key="6">
    <source>
        <dbReference type="ARBA" id="ARBA00023002"/>
    </source>
</evidence>
<evidence type="ECO:0000256" key="12">
    <source>
        <dbReference type="ARBA" id="ARBA00049645"/>
    </source>
</evidence>
<comment type="caution">
    <text evidence="18">The sequence shown here is derived from an EMBL/GenBank/DDBJ whole genome shotgun (WGS) entry which is preliminary data.</text>
</comment>
<evidence type="ECO:0000256" key="11">
    <source>
        <dbReference type="ARBA" id="ARBA00038856"/>
    </source>
</evidence>
<evidence type="ECO:0000256" key="9">
    <source>
        <dbReference type="ARBA" id="ARBA00023221"/>
    </source>
</evidence>
<gene>
    <name evidence="18" type="primary">choD</name>
    <name evidence="18" type="ORF">Poly59_25610</name>
</gene>
<dbReference type="Gene3D" id="3.50.50.60">
    <property type="entry name" value="FAD/NAD(P)-binding domain"/>
    <property type="match status" value="3"/>
</dbReference>
<evidence type="ECO:0000256" key="7">
    <source>
        <dbReference type="ARBA" id="ARBA00023098"/>
    </source>
</evidence>
<dbReference type="PANTHER" id="PTHR47470">
    <property type="entry name" value="CHOLESTEROL OXIDASE"/>
    <property type="match status" value="1"/>
</dbReference>
<evidence type="ECO:0000256" key="10">
    <source>
        <dbReference type="ARBA" id="ARBA00023235"/>
    </source>
</evidence>
<comment type="similarity">
    <text evidence="2 16">Belongs to the GMC oxidoreductase family.</text>
</comment>
<dbReference type="RefSeq" id="WP_146534274.1">
    <property type="nucleotide sequence ID" value="NZ_SJPX01000002.1"/>
</dbReference>
<dbReference type="InterPro" id="IPR006311">
    <property type="entry name" value="TAT_signal"/>
</dbReference>
<dbReference type="Pfam" id="PF00732">
    <property type="entry name" value="GMC_oxred_N"/>
    <property type="match status" value="1"/>
</dbReference>
<keyword evidence="5 16" id="KW-0274">FAD</keyword>
<dbReference type="GO" id="GO:0016995">
    <property type="term" value="F:cholesterol oxidase activity"/>
    <property type="evidence" value="ECO:0007669"/>
    <property type="project" value="UniProtKB-EC"/>
</dbReference>
<keyword evidence="3" id="KW-0153">Cholesterol metabolism</keyword>
<dbReference type="GO" id="GO:0050660">
    <property type="term" value="F:flavin adenine dinucleotide binding"/>
    <property type="evidence" value="ECO:0007669"/>
    <property type="project" value="InterPro"/>
</dbReference>
<evidence type="ECO:0000256" key="15">
    <source>
        <dbReference type="ARBA" id="ARBA00049778"/>
    </source>
</evidence>
<dbReference type="EMBL" id="SJPX01000002">
    <property type="protein sequence ID" value="TWU56257.1"/>
    <property type="molecule type" value="Genomic_DNA"/>
</dbReference>
<comment type="pathway">
    <text evidence="12">Steroid metabolism; cholesterol degradation.</text>
</comment>
<dbReference type="InterPro" id="IPR000172">
    <property type="entry name" value="GMC_OxRdtase_N"/>
</dbReference>
<evidence type="ECO:0000256" key="14">
    <source>
        <dbReference type="ARBA" id="ARBA00049744"/>
    </source>
</evidence>
<dbReference type="EC" id="1.1.3.6" evidence="13"/>
<keyword evidence="6 18" id="KW-0560">Oxidoreductase</keyword>
<evidence type="ECO:0000256" key="4">
    <source>
        <dbReference type="ARBA" id="ARBA00022630"/>
    </source>
</evidence>
<proteinExistence type="inferred from homology"/>
<reference evidence="18 19" key="1">
    <citation type="submission" date="2019-02" db="EMBL/GenBank/DDBJ databases">
        <title>Deep-cultivation of Planctomycetes and their phenomic and genomic characterization uncovers novel biology.</title>
        <authorList>
            <person name="Wiegand S."/>
            <person name="Jogler M."/>
            <person name="Boedeker C."/>
            <person name="Pinto D."/>
            <person name="Vollmers J."/>
            <person name="Rivas-Marin E."/>
            <person name="Kohn T."/>
            <person name="Peeters S.H."/>
            <person name="Heuer A."/>
            <person name="Rast P."/>
            <person name="Oberbeckmann S."/>
            <person name="Bunk B."/>
            <person name="Jeske O."/>
            <person name="Meyerdierks A."/>
            <person name="Storesund J.E."/>
            <person name="Kallscheuer N."/>
            <person name="Luecker S."/>
            <person name="Lage O.M."/>
            <person name="Pohl T."/>
            <person name="Merkel B.J."/>
            <person name="Hornburger P."/>
            <person name="Mueller R.-W."/>
            <person name="Bruemmer F."/>
            <person name="Labrenz M."/>
            <person name="Spormann A.M."/>
            <person name="Op Den Camp H."/>
            <person name="Overmann J."/>
            <person name="Amann R."/>
            <person name="Jetten M.S.M."/>
            <person name="Mascher T."/>
            <person name="Medema M.H."/>
            <person name="Devos D.P."/>
            <person name="Kaster A.-K."/>
            <person name="Ovreas L."/>
            <person name="Rohde M."/>
            <person name="Galperin M.Y."/>
            <person name="Jogler C."/>
        </authorList>
    </citation>
    <scope>NUCLEOTIDE SEQUENCE [LARGE SCALE GENOMIC DNA]</scope>
    <source>
        <strain evidence="18 19">Poly59</strain>
    </source>
</reference>
<evidence type="ECO:0000256" key="3">
    <source>
        <dbReference type="ARBA" id="ARBA00022548"/>
    </source>
</evidence>
<accession>A0A5C6F747</accession>
<sequence>MPWTIRLCRPAGIGKTEGIAASVTIDTTVHRGHHANAIVTLDAEVSAARPPIPVSMETRRNVLKSTAALVASAASSIASPRASADFALVRSLPVIVDRARTGSSEFKERAIADHAANMKPFGGSLARHGHALFHQTRSAATGPWDFDIVVIGSGYGASICAARLAMAKQSGVRLAVLERGREWIPGTFADTFAGAMKQSRYQMLGPNKKTIDNPIGLFNAMQNDEVNVLSGNGLGGSSLINANVAIRPDADCFNQTDWPAALRDRRVLDPYYDRASLELDARVESIDASPKMRSQRLAAKRLEICGANFEPASLTVTRGSKNETAAILNRQGLRQRGCIDCGDCTAGCNVGAKNTLAMNYLPLARRHGAEIYTHTEVVRIEKLCDHYRIHFNNFHPDREGKLCTQSGTTTTRMVVVGAGSIGSNEILLRSRSAGLSVSDRVGHRWTTNGDAVGFIRKSDHLTNIGGFSAFAQSGCAVGPTIQTNLTYPGRTRLSERVLIQDGSVSRSYANVLGLLMQDMDLDQTLVMLGMGHDGAAGRVVLGDDGLGSVKWPGLKDSPYRKLIRREFAKVAAAHGGKYKYLKIFGDNLITVHPLGGCAMADDPRNGVVDDCGRVFDASRGGQWDAATGLETPSIHTGLYVADGSIIPTSIGCNPLMTISALAERISQQIAGDPAHADLFA</sequence>
<comment type="cofactor">
    <cofactor evidence="1">
        <name>FAD</name>
        <dbReference type="ChEBI" id="CHEBI:57692"/>
    </cofactor>
</comment>
<keyword evidence="19" id="KW-1185">Reference proteome</keyword>
<evidence type="ECO:0000256" key="8">
    <source>
        <dbReference type="ARBA" id="ARBA00023166"/>
    </source>
</evidence>
<evidence type="ECO:0000313" key="18">
    <source>
        <dbReference type="EMBL" id="TWU56257.1"/>
    </source>
</evidence>
<evidence type="ECO:0000256" key="5">
    <source>
        <dbReference type="ARBA" id="ARBA00022827"/>
    </source>
</evidence>
<evidence type="ECO:0000256" key="13">
    <source>
        <dbReference type="ARBA" id="ARBA00049723"/>
    </source>
</evidence>
<dbReference type="OrthoDB" id="9787779at2"/>
<dbReference type="Pfam" id="PF05199">
    <property type="entry name" value="GMC_oxred_C"/>
    <property type="match status" value="1"/>
</dbReference>
<dbReference type="GO" id="GO:0008203">
    <property type="term" value="P:cholesterol metabolic process"/>
    <property type="evidence" value="ECO:0007669"/>
    <property type="project" value="UniProtKB-KW"/>
</dbReference>
<dbReference type="PROSITE" id="PS51318">
    <property type="entry name" value="TAT"/>
    <property type="match status" value="1"/>
</dbReference>
<evidence type="ECO:0000256" key="16">
    <source>
        <dbReference type="RuleBase" id="RU003968"/>
    </source>
</evidence>
<dbReference type="InterPro" id="IPR007867">
    <property type="entry name" value="GMC_OxRtase_C"/>
</dbReference>
<dbReference type="InterPro" id="IPR036188">
    <property type="entry name" value="FAD/NAD-bd_sf"/>
</dbReference>
<evidence type="ECO:0000256" key="1">
    <source>
        <dbReference type="ARBA" id="ARBA00001974"/>
    </source>
</evidence>
<evidence type="ECO:0000259" key="17">
    <source>
        <dbReference type="PROSITE" id="PS00623"/>
    </source>
</evidence>
<feature type="domain" description="Glucose-methanol-choline oxidoreductase N-terminal" evidence="17">
    <location>
        <begin position="231"/>
        <end position="254"/>
    </location>
</feature>
<dbReference type="SUPFAM" id="SSF51905">
    <property type="entry name" value="FAD/NAD(P)-binding domain"/>
    <property type="match status" value="1"/>
</dbReference>
<keyword evidence="10" id="KW-0413">Isomerase</keyword>
<dbReference type="InterPro" id="IPR052542">
    <property type="entry name" value="Cholesterol_Oxidase"/>
</dbReference>
<dbReference type="Proteomes" id="UP000317977">
    <property type="component" value="Unassembled WGS sequence"/>
</dbReference>
<evidence type="ECO:0000256" key="2">
    <source>
        <dbReference type="ARBA" id="ARBA00010790"/>
    </source>
</evidence>
<keyword evidence="4 16" id="KW-0285">Flavoprotein</keyword>
<dbReference type="PROSITE" id="PS00623">
    <property type="entry name" value="GMC_OXRED_1"/>
    <property type="match status" value="1"/>
</dbReference>
<keyword evidence="7" id="KW-0443">Lipid metabolism</keyword>
<keyword evidence="8" id="KW-1207">Sterol metabolism</keyword>
<dbReference type="AlphaFoldDB" id="A0A5C6F747"/>
<evidence type="ECO:0000313" key="19">
    <source>
        <dbReference type="Proteomes" id="UP000317977"/>
    </source>
</evidence>
<organism evidence="18 19">
    <name type="scientific">Rubripirellula reticaptiva</name>
    <dbReference type="NCBI Taxonomy" id="2528013"/>
    <lineage>
        <taxon>Bacteria</taxon>
        <taxon>Pseudomonadati</taxon>
        <taxon>Planctomycetota</taxon>
        <taxon>Planctomycetia</taxon>
        <taxon>Pirellulales</taxon>
        <taxon>Pirellulaceae</taxon>
        <taxon>Rubripirellula</taxon>
    </lineage>
</organism>
<dbReference type="EC" id="5.3.3.1" evidence="11"/>